<dbReference type="GO" id="GO:0003676">
    <property type="term" value="F:nucleic acid binding"/>
    <property type="evidence" value="ECO:0007669"/>
    <property type="project" value="InterPro"/>
</dbReference>
<dbReference type="AlphaFoldDB" id="A0A1X7TSH1"/>
<feature type="region of interest" description="Disordered" evidence="1">
    <location>
        <begin position="72"/>
        <end position="96"/>
    </location>
</feature>
<dbReference type="STRING" id="400682.A0A1X7TSH1"/>
<name>A0A1X7TSH1_AMPQE</name>
<sequence>MTRSRARQEERDELERAQKEALSCGVPKPLELTSPTVSGGNGEASAEEVVLESEFPFSEDFFLSKPVRTLKTKSQKRAQRHSHGLERAKDQKPKKMEVPVSREVLLQIQSTDVTLEKYELPVKGSKKTVERILRRFYWPTIYRDTADFCGSYIIGPLPRRRAGHCYVLVVCDDATRYLEAVPLRTVDTEAIAEELVKIFSRMGIPVNRSGK</sequence>
<dbReference type="EnsemblMetazoa" id="Aqu2.1.17943_001">
    <property type="protein sequence ID" value="Aqu2.1.17943_001"/>
    <property type="gene ID" value="Aqu2.1.17943"/>
</dbReference>
<feature type="compositionally biased region" description="Basic residues" evidence="1">
    <location>
        <begin position="72"/>
        <end position="82"/>
    </location>
</feature>
<accession>A0A1X7TSH1</accession>
<dbReference type="InterPro" id="IPR036397">
    <property type="entry name" value="RNaseH_sf"/>
</dbReference>
<feature type="region of interest" description="Disordered" evidence="1">
    <location>
        <begin position="1"/>
        <end position="45"/>
    </location>
</feature>
<dbReference type="InParanoid" id="A0A1X7TSH1"/>
<feature type="compositionally biased region" description="Basic and acidic residues" evidence="1">
    <location>
        <begin position="83"/>
        <end position="96"/>
    </location>
</feature>
<organism evidence="2">
    <name type="scientific">Amphimedon queenslandica</name>
    <name type="common">Sponge</name>
    <dbReference type="NCBI Taxonomy" id="400682"/>
    <lineage>
        <taxon>Eukaryota</taxon>
        <taxon>Metazoa</taxon>
        <taxon>Porifera</taxon>
        <taxon>Demospongiae</taxon>
        <taxon>Heteroscleromorpha</taxon>
        <taxon>Haplosclerida</taxon>
        <taxon>Niphatidae</taxon>
        <taxon>Amphimedon</taxon>
    </lineage>
</organism>
<proteinExistence type="predicted"/>
<dbReference type="SUPFAM" id="SSF53098">
    <property type="entry name" value="Ribonuclease H-like"/>
    <property type="match status" value="1"/>
</dbReference>
<evidence type="ECO:0000256" key="1">
    <source>
        <dbReference type="SAM" id="MobiDB-lite"/>
    </source>
</evidence>
<dbReference type="Gene3D" id="3.30.420.10">
    <property type="entry name" value="Ribonuclease H-like superfamily/Ribonuclease H"/>
    <property type="match status" value="1"/>
</dbReference>
<evidence type="ECO:0000313" key="2">
    <source>
        <dbReference type="EnsemblMetazoa" id="Aqu2.1.17943_001"/>
    </source>
</evidence>
<dbReference type="OrthoDB" id="775972at2759"/>
<evidence type="ECO:0008006" key="3">
    <source>
        <dbReference type="Google" id="ProtNLM"/>
    </source>
</evidence>
<dbReference type="InterPro" id="IPR012337">
    <property type="entry name" value="RNaseH-like_sf"/>
</dbReference>
<feature type="compositionally biased region" description="Basic and acidic residues" evidence="1">
    <location>
        <begin position="1"/>
        <end position="19"/>
    </location>
</feature>
<reference evidence="2" key="1">
    <citation type="submission" date="2017-05" db="UniProtKB">
        <authorList>
            <consortium name="EnsemblMetazoa"/>
        </authorList>
    </citation>
    <scope>IDENTIFICATION</scope>
</reference>
<protein>
    <recommendedName>
        <fullName evidence="3">Integrase zinc-binding domain-containing protein</fullName>
    </recommendedName>
</protein>
<dbReference type="Gene3D" id="1.10.340.70">
    <property type="match status" value="1"/>
</dbReference>